<name>W9VLY8_9EURO</name>
<gene>
    <name evidence="2" type="ORF">A1O7_06872</name>
</gene>
<keyword evidence="3" id="KW-1185">Reference proteome</keyword>
<dbReference type="GO" id="GO:0004672">
    <property type="term" value="F:protein kinase activity"/>
    <property type="evidence" value="ECO:0007669"/>
    <property type="project" value="InterPro"/>
</dbReference>
<dbReference type="Proteomes" id="UP000019473">
    <property type="component" value="Unassembled WGS sequence"/>
</dbReference>
<dbReference type="GeneID" id="19181447"/>
<dbReference type="STRING" id="1182544.W9VLY8"/>
<dbReference type="GO" id="GO:0005524">
    <property type="term" value="F:ATP binding"/>
    <property type="evidence" value="ECO:0007669"/>
    <property type="project" value="InterPro"/>
</dbReference>
<comment type="caution">
    <text evidence="2">The sequence shown here is derived from an EMBL/GenBank/DDBJ whole genome shotgun (WGS) entry which is preliminary data.</text>
</comment>
<dbReference type="eggNOG" id="KOG0032">
    <property type="taxonomic scope" value="Eukaryota"/>
</dbReference>
<dbReference type="SUPFAM" id="SSF56112">
    <property type="entry name" value="Protein kinase-like (PK-like)"/>
    <property type="match status" value="1"/>
</dbReference>
<reference evidence="2 3" key="1">
    <citation type="submission" date="2013-03" db="EMBL/GenBank/DDBJ databases">
        <title>The Genome Sequence of Cladophialophora yegresii CBS 114405.</title>
        <authorList>
            <consortium name="The Broad Institute Genomics Platform"/>
            <person name="Cuomo C."/>
            <person name="de Hoog S."/>
            <person name="Gorbushina A."/>
            <person name="Walker B."/>
            <person name="Young S.K."/>
            <person name="Zeng Q."/>
            <person name="Gargeya S."/>
            <person name="Fitzgerald M."/>
            <person name="Haas B."/>
            <person name="Abouelleil A."/>
            <person name="Allen A.W."/>
            <person name="Alvarado L."/>
            <person name="Arachchi H.M."/>
            <person name="Berlin A.M."/>
            <person name="Chapman S.B."/>
            <person name="Gainer-Dewar J."/>
            <person name="Goldberg J."/>
            <person name="Griggs A."/>
            <person name="Gujja S."/>
            <person name="Hansen M."/>
            <person name="Howarth C."/>
            <person name="Imamovic A."/>
            <person name="Ireland A."/>
            <person name="Larimer J."/>
            <person name="McCowan C."/>
            <person name="Murphy C."/>
            <person name="Pearson M."/>
            <person name="Poon T.W."/>
            <person name="Priest M."/>
            <person name="Roberts A."/>
            <person name="Saif S."/>
            <person name="Shea T."/>
            <person name="Sisk P."/>
            <person name="Sykes S."/>
            <person name="Wortman J."/>
            <person name="Nusbaum C."/>
            <person name="Birren B."/>
        </authorList>
    </citation>
    <scope>NUCLEOTIDE SEQUENCE [LARGE SCALE GENOMIC DNA]</scope>
    <source>
        <strain evidence="2 3">CBS 114405</strain>
    </source>
</reference>
<dbReference type="OrthoDB" id="4062651at2759"/>
<dbReference type="Gene3D" id="1.10.510.10">
    <property type="entry name" value="Transferase(Phosphotransferase) domain 1"/>
    <property type="match status" value="1"/>
</dbReference>
<dbReference type="InterPro" id="IPR011009">
    <property type="entry name" value="Kinase-like_dom_sf"/>
</dbReference>
<dbReference type="EMBL" id="AMGW01000005">
    <property type="protein sequence ID" value="EXJ56528.1"/>
    <property type="molecule type" value="Genomic_DNA"/>
</dbReference>
<accession>W9VLY8</accession>
<dbReference type="VEuPathDB" id="FungiDB:A1O7_06872"/>
<evidence type="ECO:0000313" key="3">
    <source>
        <dbReference type="Proteomes" id="UP000019473"/>
    </source>
</evidence>
<protein>
    <recommendedName>
        <fullName evidence="1">Protein kinase domain-containing protein</fullName>
    </recommendedName>
</protein>
<feature type="domain" description="Protein kinase" evidence="1">
    <location>
        <begin position="1"/>
        <end position="181"/>
    </location>
</feature>
<evidence type="ECO:0000313" key="2">
    <source>
        <dbReference type="EMBL" id="EXJ56528.1"/>
    </source>
</evidence>
<proteinExistence type="predicted"/>
<dbReference type="PROSITE" id="PS50011">
    <property type="entry name" value="PROTEIN_KINASE_DOM"/>
    <property type="match status" value="1"/>
</dbReference>
<dbReference type="InterPro" id="IPR000719">
    <property type="entry name" value="Prot_kinase_dom"/>
</dbReference>
<dbReference type="HOGENOM" id="CLU_054430_1_2_1"/>
<evidence type="ECO:0000259" key="1">
    <source>
        <dbReference type="PROSITE" id="PS50011"/>
    </source>
</evidence>
<dbReference type="RefSeq" id="XP_007759062.1">
    <property type="nucleotide sequence ID" value="XM_007760872.1"/>
</dbReference>
<sequence>MIDWDVDENGRFIVERVAWADLDCALQLKGHRLLDHSIGNVMWRSPEGQTGNGIGKPSEVFSFGLVFLYTITGMETLHPDFEQLKKDNVEPEQVILYQLFSMFGTAPPGLIPHVNDEYWSELLRMLSDVVAEEQPSMRFAQWDGGNSPNLNAETKRMILKMTELDPKKGPTMSCILEDPWWGEK</sequence>
<dbReference type="AlphaFoldDB" id="W9VLY8"/>
<organism evidence="2 3">
    <name type="scientific">Cladophialophora yegresii CBS 114405</name>
    <dbReference type="NCBI Taxonomy" id="1182544"/>
    <lineage>
        <taxon>Eukaryota</taxon>
        <taxon>Fungi</taxon>
        <taxon>Dikarya</taxon>
        <taxon>Ascomycota</taxon>
        <taxon>Pezizomycotina</taxon>
        <taxon>Eurotiomycetes</taxon>
        <taxon>Chaetothyriomycetidae</taxon>
        <taxon>Chaetothyriales</taxon>
        <taxon>Herpotrichiellaceae</taxon>
        <taxon>Cladophialophora</taxon>
    </lineage>
</organism>